<name>A0A395M0Y0_9BACT</name>
<dbReference type="InterPro" id="IPR021448">
    <property type="entry name" value="DUF3098"/>
</dbReference>
<keyword evidence="1" id="KW-1133">Transmembrane helix</keyword>
<evidence type="ECO:0000256" key="1">
    <source>
        <dbReference type="SAM" id="Phobius"/>
    </source>
</evidence>
<proteinExistence type="predicted"/>
<reference evidence="2 3" key="1">
    <citation type="journal article" date="2011" name="ISME J.">
        <title>Community ecology of hot spring cyanobacterial mats: predominant populations and their functional potential.</title>
        <authorList>
            <person name="Klatt C.G."/>
            <person name="Wood J.M."/>
            <person name="Rusch D.B."/>
            <person name="Bateson M.M."/>
            <person name="Hamamura N."/>
            <person name="Heidelberg J.F."/>
            <person name="Grossman A.R."/>
            <person name="Bhaya D."/>
            <person name="Cohan F.M."/>
            <person name="Kuhl M."/>
            <person name="Bryant D.A."/>
            <person name="Ward D.M."/>
        </authorList>
    </citation>
    <scope>NUCLEOTIDE SEQUENCE [LARGE SCALE GENOMIC DNA]</scope>
    <source>
        <strain evidence="2">OS</strain>
    </source>
</reference>
<dbReference type="EMBL" id="PHFL01000040">
    <property type="protein sequence ID" value="RFM24341.1"/>
    <property type="molecule type" value="Genomic_DNA"/>
</dbReference>
<evidence type="ECO:0000313" key="3">
    <source>
        <dbReference type="Proteomes" id="UP000266389"/>
    </source>
</evidence>
<feature type="transmembrane region" description="Helical" evidence="1">
    <location>
        <begin position="7"/>
        <end position="27"/>
    </location>
</feature>
<accession>A0A395M0Y0</accession>
<keyword evidence="1" id="KW-0812">Transmembrane</keyword>
<gene>
    <name evidence="2" type="ORF">D0433_06340</name>
</gene>
<comment type="caution">
    <text evidence="2">The sequence shown here is derived from an EMBL/GenBank/DDBJ whole genome shotgun (WGS) entry which is preliminary data.</text>
</comment>
<dbReference type="Proteomes" id="UP000266389">
    <property type="component" value="Unassembled WGS sequence"/>
</dbReference>
<keyword evidence="1" id="KW-0472">Membrane</keyword>
<organism evidence="2 3">
    <name type="scientific">Candidatus Thermochlorobacter aerophilus</name>
    <dbReference type="NCBI Taxonomy" id="1868324"/>
    <lineage>
        <taxon>Bacteria</taxon>
        <taxon>Pseudomonadati</taxon>
        <taxon>Chlorobiota</taxon>
        <taxon>Chlorobiia</taxon>
        <taxon>Chlorobiales</taxon>
        <taxon>Candidatus Thermochlorobacteriaceae</taxon>
        <taxon>Candidatus Thermochlorobacter</taxon>
    </lineage>
</organism>
<sequence>MPLQKENYIFIGIGFAVILVGYLLIGIERDVDGFLSLNVSPFLIIGGFLWIIYAVLYKPKSNTNFTNTSSQSSNI</sequence>
<protein>
    <submittedName>
        <fullName evidence="2">DUF3098 domain-containing protein</fullName>
    </submittedName>
</protein>
<dbReference type="AlphaFoldDB" id="A0A395M0Y0"/>
<dbReference type="Pfam" id="PF11297">
    <property type="entry name" value="DUF3098"/>
    <property type="match status" value="1"/>
</dbReference>
<feature type="transmembrane region" description="Helical" evidence="1">
    <location>
        <begin position="39"/>
        <end position="57"/>
    </location>
</feature>
<evidence type="ECO:0000313" key="2">
    <source>
        <dbReference type="EMBL" id="RFM24341.1"/>
    </source>
</evidence>